<sequence>MNEHGITFFWQQAVELRTIATHVITAALSLLIYALVEQALACYRKGQMAIREPVLILCSISMILSIGFLLID</sequence>
<keyword evidence="1" id="KW-0812">Transmembrane</keyword>
<proteinExistence type="predicted"/>
<feature type="transmembrane region" description="Helical" evidence="1">
    <location>
        <begin position="54"/>
        <end position="71"/>
    </location>
</feature>
<keyword evidence="1" id="KW-1133">Transmembrane helix</keyword>
<comment type="caution">
    <text evidence="2">The sequence shown here is derived from an EMBL/GenBank/DDBJ whole genome shotgun (WGS) entry which is preliminary data.</text>
</comment>
<name>A0A3E0U286_9GAMM</name>
<evidence type="ECO:0000256" key="1">
    <source>
        <dbReference type="SAM" id="Phobius"/>
    </source>
</evidence>
<organism evidence="2 3">
    <name type="scientific">Thalassotalea euphylliae</name>
    <dbReference type="NCBI Taxonomy" id="1655234"/>
    <lineage>
        <taxon>Bacteria</taxon>
        <taxon>Pseudomonadati</taxon>
        <taxon>Pseudomonadota</taxon>
        <taxon>Gammaproteobacteria</taxon>
        <taxon>Alteromonadales</taxon>
        <taxon>Colwelliaceae</taxon>
        <taxon>Thalassotalea</taxon>
    </lineage>
</organism>
<evidence type="ECO:0000313" key="2">
    <source>
        <dbReference type="EMBL" id="REL31038.1"/>
    </source>
</evidence>
<reference evidence="3" key="1">
    <citation type="submission" date="2018-08" db="EMBL/GenBank/DDBJ databases">
        <title>Thalassotalea euphylliae genome.</title>
        <authorList>
            <person name="Summers S."/>
            <person name="Rice S.A."/>
            <person name="Freckelton M.L."/>
            <person name="Nedved B.T."/>
            <person name="Hadfield M.G."/>
        </authorList>
    </citation>
    <scope>NUCLEOTIDE SEQUENCE [LARGE SCALE GENOMIC DNA]</scope>
    <source>
        <strain evidence="3">H3</strain>
    </source>
</reference>
<evidence type="ECO:0000313" key="3">
    <source>
        <dbReference type="Proteomes" id="UP000256899"/>
    </source>
</evidence>
<feature type="transmembrane region" description="Helical" evidence="1">
    <location>
        <begin position="19"/>
        <end position="42"/>
    </location>
</feature>
<gene>
    <name evidence="2" type="ORF">DXX94_10120</name>
</gene>
<keyword evidence="3" id="KW-1185">Reference proteome</keyword>
<dbReference type="EMBL" id="QUOT01000001">
    <property type="protein sequence ID" value="REL31038.1"/>
    <property type="molecule type" value="Genomic_DNA"/>
</dbReference>
<dbReference type="Proteomes" id="UP000256899">
    <property type="component" value="Unassembled WGS sequence"/>
</dbReference>
<protein>
    <submittedName>
        <fullName evidence="2">Uncharacterized protein</fullName>
    </submittedName>
</protein>
<keyword evidence="1" id="KW-0472">Membrane</keyword>
<dbReference type="AlphaFoldDB" id="A0A3E0U286"/>
<accession>A0A3E0U286</accession>